<evidence type="ECO:0000313" key="12">
    <source>
        <dbReference type="Proteomes" id="UP000242205"/>
    </source>
</evidence>
<accession>A0A2I6S2V1</accession>
<dbReference type="InterPro" id="IPR001851">
    <property type="entry name" value="ABC_transp_permease"/>
</dbReference>
<dbReference type="EMBL" id="CP025682">
    <property type="protein sequence ID" value="AUN93589.1"/>
    <property type="molecule type" value="Genomic_DNA"/>
</dbReference>
<evidence type="ECO:0000256" key="5">
    <source>
        <dbReference type="ARBA" id="ARBA00022741"/>
    </source>
</evidence>
<feature type="transmembrane region" description="Helical" evidence="9">
    <location>
        <begin position="9"/>
        <end position="28"/>
    </location>
</feature>
<dbReference type="InterPro" id="IPR043428">
    <property type="entry name" value="LivM-like"/>
</dbReference>
<feature type="transmembrane region" description="Helical" evidence="9">
    <location>
        <begin position="90"/>
        <end position="106"/>
    </location>
</feature>
<feature type="transmembrane region" description="Helical" evidence="9">
    <location>
        <begin position="211"/>
        <end position="231"/>
    </location>
</feature>
<name>A0A2I6S2V1_9RHOO</name>
<dbReference type="Pfam" id="PF12399">
    <property type="entry name" value="BCA_ABC_TP_C"/>
    <property type="match status" value="1"/>
</dbReference>
<keyword evidence="7 9" id="KW-1133">Transmembrane helix</keyword>
<dbReference type="Gene3D" id="3.40.50.300">
    <property type="entry name" value="P-loop containing nucleotide triphosphate hydrolases"/>
    <property type="match status" value="1"/>
</dbReference>
<dbReference type="SMART" id="SM00382">
    <property type="entry name" value="AAA"/>
    <property type="match status" value="1"/>
</dbReference>
<evidence type="ECO:0000256" key="4">
    <source>
        <dbReference type="ARBA" id="ARBA00022692"/>
    </source>
</evidence>
<evidence type="ECO:0000256" key="1">
    <source>
        <dbReference type="ARBA" id="ARBA00004651"/>
    </source>
</evidence>
<evidence type="ECO:0000256" key="6">
    <source>
        <dbReference type="ARBA" id="ARBA00022840"/>
    </source>
</evidence>
<keyword evidence="4 9" id="KW-0812">Transmembrane</keyword>
<dbReference type="InterPro" id="IPR003439">
    <property type="entry name" value="ABC_transporter-like_ATP-bd"/>
</dbReference>
<evidence type="ECO:0000256" key="2">
    <source>
        <dbReference type="ARBA" id="ARBA00022448"/>
    </source>
</evidence>
<feature type="transmembrane region" description="Helical" evidence="9">
    <location>
        <begin position="285"/>
        <end position="311"/>
    </location>
</feature>
<keyword evidence="6" id="KW-0067">ATP-binding</keyword>
<dbReference type="InterPro" id="IPR003593">
    <property type="entry name" value="AAA+_ATPase"/>
</dbReference>
<evidence type="ECO:0000256" key="7">
    <source>
        <dbReference type="ARBA" id="ARBA00022989"/>
    </source>
</evidence>
<dbReference type="CDD" id="cd06581">
    <property type="entry name" value="TM_PBP1_LivM_like"/>
    <property type="match status" value="1"/>
</dbReference>
<dbReference type="Proteomes" id="UP000242205">
    <property type="component" value="Chromosome"/>
</dbReference>
<feature type="domain" description="ABC transporter" evidence="10">
    <location>
        <begin position="351"/>
        <end position="598"/>
    </location>
</feature>
<dbReference type="AlphaFoldDB" id="A0A2I6S2V1"/>
<dbReference type="OrthoDB" id="5290247at2"/>
<dbReference type="KEGG" id="atw:C0099_00750"/>
<keyword evidence="3" id="KW-1003">Cell membrane</keyword>
<dbReference type="GO" id="GO:0016887">
    <property type="term" value="F:ATP hydrolysis activity"/>
    <property type="evidence" value="ECO:0007669"/>
    <property type="project" value="InterPro"/>
</dbReference>
<evidence type="ECO:0000256" key="8">
    <source>
        <dbReference type="ARBA" id="ARBA00023136"/>
    </source>
</evidence>
<evidence type="ECO:0000256" key="9">
    <source>
        <dbReference type="SAM" id="Phobius"/>
    </source>
</evidence>
<dbReference type="Pfam" id="PF00005">
    <property type="entry name" value="ABC_tran"/>
    <property type="match status" value="1"/>
</dbReference>
<evidence type="ECO:0000259" key="10">
    <source>
        <dbReference type="PROSITE" id="PS50893"/>
    </source>
</evidence>
<dbReference type="CDD" id="cd03219">
    <property type="entry name" value="ABC_Mj1267_LivG_branched"/>
    <property type="match status" value="1"/>
</dbReference>
<reference evidence="11 12" key="1">
    <citation type="submission" date="2018-01" db="EMBL/GenBank/DDBJ databases">
        <authorList>
            <person name="Fu G.-Y."/>
        </authorList>
    </citation>
    <scope>NUCLEOTIDE SEQUENCE [LARGE SCALE GENOMIC DNA]</scope>
    <source>
        <strain evidence="11 12">SY39</strain>
    </source>
</reference>
<feature type="transmembrane region" description="Helical" evidence="9">
    <location>
        <begin position="67"/>
        <end position="84"/>
    </location>
</feature>
<organism evidence="11 12">
    <name type="scientific">Pseudazoarcus pumilus</name>
    <dbReference type="NCBI Taxonomy" id="2067960"/>
    <lineage>
        <taxon>Bacteria</taxon>
        <taxon>Pseudomonadati</taxon>
        <taxon>Pseudomonadota</taxon>
        <taxon>Betaproteobacteria</taxon>
        <taxon>Rhodocyclales</taxon>
        <taxon>Zoogloeaceae</taxon>
        <taxon>Pseudazoarcus</taxon>
    </lineage>
</organism>
<dbReference type="FunFam" id="3.40.50.300:FF:000421">
    <property type="entry name" value="Branched-chain amino acid ABC transporter ATP-binding protein"/>
    <property type="match status" value="1"/>
</dbReference>
<protein>
    <submittedName>
        <fullName evidence="11">ABC transporter</fullName>
    </submittedName>
</protein>
<keyword evidence="5" id="KW-0547">Nucleotide-binding</keyword>
<dbReference type="PANTHER" id="PTHR30482">
    <property type="entry name" value="HIGH-AFFINITY BRANCHED-CHAIN AMINO ACID TRANSPORT SYSTEM PERMEASE"/>
    <property type="match status" value="1"/>
</dbReference>
<keyword evidence="12" id="KW-1185">Reference proteome</keyword>
<dbReference type="InterPro" id="IPR027417">
    <property type="entry name" value="P-loop_NTPase"/>
</dbReference>
<dbReference type="InterPro" id="IPR032823">
    <property type="entry name" value="BCA_ABC_TP_C"/>
</dbReference>
<keyword evidence="8 9" id="KW-0472">Membrane</keyword>
<dbReference type="SUPFAM" id="SSF52540">
    <property type="entry name" value="P-loop containing nucleoside triphosphate hydrolases"/>
    <property type="match status" value="1"/>
</dbReference>
<feature type="transmembrane region" description="Helical" evidence="9">
    <location>
        <begin position="40"/>
        <end position="60"/>
    </location>
</feature>
<dbReference type="GO" id="GO:0005886">
    <property type="term" value="C:plasma membrane"/>
    <property type="evidence" value="ECO:0007669"/>
    <property type="project" value="UniProtKB-SubCell"/>
</dbReference>
<proteinExistence type="predicted"/>
<keyword evidence="2" id="KW-0813">Transport</keyword>
<feature type="transmembrane region" description="Helical" evidence="9">
    <location>
        <begin position="113"/>
        <end position="132"/>
    </location>
</feature>
<gene>
    <name evidence="11" type="ORF">C0099_00750</name>
</gene>
<evidence type="ECO:0000313" key="11">
    <source>
        <dbReference type="EMBL" id="AUN93589.1"/>
    </source>
</evidence>
<dbReference type="Pfam" id="PF02653">
    <property type="entry name" value="BPD_transp_2"/>
    <property type="match status" value="1"/>
</dbReference>
<feature type="transmembrane region" description="Helical" evidence="9">
    <location>
        <begin position="251"/>
        <end position="273"/>
    </location>
</feature>
<sequence length="609" mass="65534">MKNAIKNNPFLVMAALFGLVLILAPWLVANSFQLRVVMLFMIYALVAMGLNILVGLAGLVSLGQAGIYALGAYAVAVLATSYGWGFFPAMLAAIVLTAIFGIALAYPTVRVRGVYLAVVTIAFGMIVQNVAIDWRTVTGGTLGISNVPRIDFGFGELGTDGLYVMIAIVVFLAFLVHHNVMYSRFGRSMRAVSQSEVAARALGIDPTARRVFAFVISAVYAGVAGGLYAYLNRYVNPDTFSFSDSIRFLLMVILGGSGTTLGPIVGAGVLTWIPNVLQAFGKWQLFAYGALLAVVIFFLPRGIVGTVTHWIDVARNRSNTRARTPQAWPRPSDEANALLRVEGKHHHGAVLATSGLTIRFGGLAAVSEVDVSIERATVHAIIGPNGAGKTTLLNALSGFYKPTEGEVLLRGHPIGGTRSDRIARDGLTRTFQNTELFADMTLEENVLVAFDSRYRGGIATAMARLPGHFGEERLMRARARMLLDYVGLADYADEIARNLAFGHQRRLEIARALALSPEVLLLDEPAAGLTHAEIDDLIALIRDLKALGITIVLVEHHVDMIMAVSDHVTVLDYGQVIASGTPDQVQDDPRVVEAYFGTAAVNPNEQGAQ</sequence>
<dbReference type="RefSeq" id="WP_102245663.1">
    <property type="nucleotide sequence ID" value="NZ_CP025682.1"/>
</dbReference>
<dbReference type="PANTHER" id="PTHR30482:SF10">
    <property type="entry name" value="HIGH-AFFINITY BRANCHED-CHAIN AMINO ACID TRANSPORT PROTEIN BRAE"/>
    <property type="match status" value="1"/>
</dbReference>
<dbReference type="PROSITE" id="PS50893">
    <property type="entry name" value="ABC_TRANSPORTER_2"/>
    <property type="match status" value="1"/>
</dbReference>
<comment type="subcellular location">
    <subcellularLocation>
        <location evidence="1">Cell membrane</location>
        <topology evidence="1">Multi-pass membrane protein</topology>
    </subcellularLocation>
</comment>
<dbReference type="GO" id="GO:0005524">
    <property type="term" value="F:ATP binding"/>
    <property type="evidence" value="ECO:0007669"/>
    <property type="project" value="UniProtKB-KW"/>
</dbReference>
<evidence type="ECO:0000256" key="3">
    <source>
        <dbReference type="ARBA" id="ARBA00022475"/>
    </source>
</evidence>
<dbReference type="GO" id="GO:0015658">
    <property type="term" value="F:branched-chain amino acid transmembrane transporter activity"/>
    <property type="evidence" value="ECO:0007669"/>
    <property type="project" value="InterPro"/>
</dbReference>
<feature type="transmembrane region" description="Helical" evidence="9">
    <location>
        <begin position="161"/>
        <end position="180"/>
    </location>
</feature>